<evidence type="ECO:0000313" key="1">
    <source>
        <dbReference type="EMBL" id="MBM7036187.1"/>
    </source>
</evidence>
<keyword evidence="2" id="KW-1185">Reference proteome</keyword>
<protein>
    <submittedName>
        <fullName evidence="1">DUF3833 domain-containing protein</fullName>
    </submittedName>
</protein>
<sequence>MTTIRKKGLSLLALGWLMLLVGCSADLTEYREAGPNFDLFEYFEGDTAAWGMIQERSGKQTRRFDVALKGTVDGDTLTLVEDFVFDDGEIDQRIWVITKLPNGRYSGRAEDIIGEASGEEQGNALRWSYDFELPYGDSTINVYFDDWLYRQDDKHVFNLTSIRKFGIEVATLTLFFQKQ</sequence>
<dbReference type="PROSITE" id="PS51257">
    <property type="entry name" value="PROKAR_LIPOPROTEIN"/>
    <property type="match status" value="1"/>
</dbReference>
<evidence type="ECO:0000313" key="2">
    <source>
        <dbReference type="Proteomes" id="UP000809621"/>
    </source>
</evidence>
<dbReference type="Pfam" id="PF12915">
    <property type="entry name" value="DUF3833"/>
    <property type="match status" value="1"/>
</dbReference>
<proteinExistence type="predicted"/>
<dbReference type="RefSeq" id="WP_205157778.1">
    <property type="nucleotide sequence ID" value="NZ_JAFEUM010000002.1"/>
</dbReference>
<gene>
    <name evidence="1" type="ORF">JQC93_07155</name>
</gene>
<dbReference type="EMBL" id="JAFEUM010000002">
    <property type="protein sequence ID" value="MBM7036187.1"/>
    <property type="molecule type" value="Genomic_DNA"/>
</dbReference>
<dbReference type="Proteomes" id="UP000809621">
    <property type="component" value="Unassembled WGS sequence"/>
</dbReference>
<reference evidence="1 2" key="1">
    <citation type="submission" date="2021-02" db="EMBL/GenBank/DDBJ databases">
        <authorList>
            <person name="Park J.-S."/>
        </authorList>
    </citation>
    <scope>NUCLEOTIDE SEQUENCE [LARGE SCALE GENOMIC DNA]</scope>
    <source>
        <strain evidence="1 2">188UL20-2</strain>
    </source>
</reference>
<comment type="caution">
    <text evidence="1">The sequence shown here is derived from an EMBL/GenBank/DDBJ whole genome shotgun (WGS) entry which is preliminary data.</text>
</comment>
<accession>A0ABS2HI83</accession>
<organism evidence="1 2">
    <name type="scientific">Vibrio ulleungensis</name>
    <dbReference type="NCBI Taxonomy" id="2807619"/>
    <lineage>
        <taxon>Bacteria</taxon>
        <taxon>Pseudomonadati</taxon>
        <taxon>Pseudomonadota</taxon>
        <taxon>Gammaproteobacteria</taxon>
        <taxon>Vibrionales</taxon>
        <taxon>Vibrionaceae</taxon>
        <taxon>Vibrio</taxon>
    </lineage>
</organism>
<dbReference type="InterPro" id="IPR024409">
    <property type="entry name" value="DUF3833"/>
</dbReference>
<name>A0ABS2HI83_9VIBR</name>